<reference evidence="3 4" key="1">
    <citation type="submission" date="2022-10" db="EMBL/GenBank/DDBJ databases">
        <title>Draft genome sequence of Streptomyces sp. YSPA8.</title>
        <authorList>
            <person name="Moriuchi R."/>
            <person name="Dohra H."/>
            <person name="Yamamura H."/>
            <person name="Kodani S."/>
        </authorList>
    </citation>
    <scope>NUCLEOTIDE SEQUENCE [LARGE SCALE GENOMIC DNA]</scope>
    <source>
        <strain evidence="3 4">YSPA8</strain>
    </source>
</reference>
<dbReference type="RefSeq" id="WP_323445724.1">
    <property type="nucleotide sequence ID" value="NZ_BSBI01000002.1"/>
</dbReference>
<evidence type="ECO:0000256" key="1">
    <source>
        <dbReference type="SAM" id="MobiDB-lite"/>
    </source>
</evidence>
<keyword evidence="2" id="KW-1133">Transmembrane helix</keyword>
<dbReference type="Proteomes" id="UP001291653">
    <property type="component" value="Unassembled WGS sequence"/>
</dbReference>
<proteinExistence type="predicted"/>
<keyword evidence="2" id="KW-0812">Transmembrane</keyword>
<evidence type="ECO:0000313" key="3">
    <source>
        <dbReference type="EMBL" id="GLF93617.1"/>
    </source>
</evidence>
<sequence>MTAQQDAGGPRHGGTGNLNGTVVSRARLAPDLEDALRAALLREASALPTGPPPVHQVIARGRRIRDRRWFRRRSFLVVAAVTCVALGVWARPVPEQVGTGASPMTASPGADALDTWELSPEVTERMGVEPHVAVPIGRGATVTLAAGDAPRYTLDEGSGEQLSCARCVAANSLDFGVASPSGLLSGAFRLARQPDRVVVRFQGEERRVGVVRLKGTYPGWGFIHLFLELPPVAARVEVVAYGKSGRVLASLAGTAGAAGMERAVGRDLRQRV</sequence>
<keyword evidence="4" id="KW-1185">Reference proteome</keyword>
<organism evidence="3 4">
    <name type="scientific">Streptomyces yaizuensis</name>
    <dbReference type="NCBI Taxonomy" id="2989713"/>
    <lineage>
        <taxon>Bacteria</taxon>
        <taxon>Bacillati</taxon>
        <taxon>Actinomycetota</taxon>
        <taxon>Actinomycetes</taxon>
        <taxon>Kitasatosporales</taxon>
        <taxon>Streptomycetaceae</taxon>
        <taxon>Streptomyces</taxon>
    </lineage>
</organism>
<dbReference type="EMBL" id="BSBI01000002">
    <property type="protein sequence ID" value="GLF93617.1"/>
    <property type="molecule type" value="Genomic_DNA"/>
</dbReference>
<evidence type="ECO:0000313" key="4">
    <source>
        <dbReference type="Proteomes" id="UP001291653"/>
    </source>
</evidence>
<evidence type="ECO:0000256" key="2">
    <source>
        <dbReference type="SAM" id="Phobius"/>
    </source>
</evidence>
<protein>
    <submittedName>
        <fullName evidence="3">Uncharacterized protein</fullName>
    </submittedName>
</protein>
<gene>
    <name evidence="3" type="ORF">SYYSPA8_04990</name>
</gene>
<feature type="transmembrane region" description="Helical" evidence="2">
    <location>
        <begin position="70"/>
        <end position="90"/>
    </location>
</feature>
<name>A0ABQ5NTE3_9ACTN</name>
<keyword evidence="2" id="KW-0472">Membrane</keyword>
<feature type="region of interest" description="Disordered" evidence="1">
    <location>
        <begin position="1"/>
        <end position="21"/>
    </location>
</feature>
<comment type="caution">
    <text evidence="3">The sequence shown here is derived from an EMBL/GenBank/DDBJ whole genome shotgun (WGS) entry which is preliminary data.</text>
</comment>
<accession>A0ABQ5NTE3</accession>